<dbReference type="AlphaFoldDB" id="A0A9D9EPU3"/>
<name>A0A9D9EPU3_9SPIR</name>
<dbReference type="EMBL" id="JADIMS010000135">
    <property type="protein sequence ID" value="MBO8450878.1"/>
    <property type="molecule type" value="Genomic_DNA"/>
</dbReference>
<accession>A0A9D9EPU3</accession>
<dbReference type="Proteomes" id="UP000823616">
    <property type="component" value="Unassembled WGS sequence"/>
</dbReference>
<dbReference type="InterPro" id="IPR036513">
    <property type="entry name" value="STAS_dom_sf"/>
</dbReference>
<evidence type="ECO:0000313" key="2">
    <source>
        <dbReference type="EMBL" id="MBO8450878.1"/>
    </source>
</evidence>
<dbReference type="InterPro" id="IPR058548">
    <property type="entry name" value="MlaB-like_STAS"/>
</dbReference>
<evidence type="ECO:0000259" key="1">
    <source>
        <dbReference type="PROSITE" id="PS50801"/>
    </source>
</evidence>
<feature type="domain" description="STAS" evidence="1">
    <location>
        <begin position="1"/>
        <end position="102"/>
    </location>
</feature>
<reference evidence="2" key="2">
    <citation type="journal article" date="2021" name="PeerJ">
        <title>Extensive microbial diversity within the chicken gut microbiome revealed by metagenomics and culture.</title>
        <authorList>
            <person name="Gilroy R."/>
            <person name="Ravi A."/>
            <person name="Getino M."/>
            <person name="Pursley I."/>
            <person name="Horton D.L."/>
            <person name="Alikhan N.F."/>
            <person name="Baker D."/>
            <person name="Gharbi K."/>
            <person name="Hall N."/>
            <person name="Watson M."/>
            <person name="Adriaenssens E.M."/>
            <person name="Foster-Nyarko E."/>
            <person name="Jarju S."/>
            <person name="Secka A."/>
            <person name="Antonio M."/>
            <person name="Oren A."/>
            <person name="Chaudhuri R.R."/>
            <person name="La Ragione R."/>
            <person name="Hildebrand F."/>
            <person name="Pallen M.J."/>
        </authorList>
    </citation>
    <scope>NUCLEOTIDE SEQUENCE</scope>
    <source>
        <strain evidence="2">B3-4054</strain>
    </source>
</reference>
<dbReference type="Pfam" id="PF13466">
    <property type="entry name" value="STAS_2"/>
    <property type="match status" value="1"/>
</dbReference>
<organism evidence="2 3">
    <name type="scientific">Candidatus Avitreponema avistercoris</name>
    <dbReference type="NCBI Taxonomy" id="2840705"/>
    <lineage>
        <taxon>Bacteria</taxon>
        <taxon>Pseudomonadati</taxon>
        <taxon>Spirochaetota</taxon>
        <taxon>Spirochaetia</taxon>
        <taxon>Spirochaetales</taxon>
        <taxon>Candidatus Avitreponema</taxon>
    </lineage>
</organism>
<proteinExistence type="predicted"/>
<dbReference type="SUPFAM" id="SSF52091">
    <property type="entry name" value="SpoIIaa-like"/>
    <property type="match status" value="1"/>
</dbReference>
<sequence>MADSRQESVSTVKWSGDVLADSALRCKEDLLKAFASSDRVLLDLSACTQIDVAAIQLIVASYFEASKTGKRFSVVEPVPAEIGQALELAGLDLRNLESGGGM</sequence>
<reference evidence="2" key="1">
    <citation type="submission" date="2020-10" db="EMBL/GenBank/DDBJ databases">
        <authorList>
            <person name="Gilroy R."/>
        </authorList>
    </citation>
    <scope>NUCLEOTIDE SEQUENCE</scope>
    <source>
        <strain evidence="2">B3-4054</strain>
    </source>
</reference>
<dbReference type="PROSITE" id="PS50801">
    <property type="entry name" value="STAS"/>
    <property type="match status" value="1"/>
</dbReference>
<gene>
    <name evidence="2" type="ORF">IAA96_07205</name>
</gene>
<dbReference type="Gene3D" id="3.30.750.24">
    <property type="entry name" value="STAS domain"/>
    <property type="match status" value="1"/>
</dbReference>
<dbReference type="InterPro" id="IPR002645">
    <property type="entry name" value="STAS_dom"/>
</dbReference>
<protein>
    <submittedName>
        <fullName evidence="2">STAS domain-containing protein</fullName>
    </submittedName>
</protein>
<comment type="caution">
    <text evidence="2">The sequence shown here is derived from an EMBL/GenBank/DDBJ whole genome shotgun (WGS) entry which is preliminary data.</text>
</comment>
<evidence type="ECO:0000313" key="3">
    <source>
        <dbReference type="Proteomes" id="UP000823616"/>
    </source>
</evidence>